<sequence>MATWLLKGLVVKIASQKHPNYREKGRVLSVWEEGGRVWTRVQLQGSGKKVDASEKQLETVVGRDCTTVKIVSQEDKRKIYMGRSAEVVERDSGRNLVVVRVRSPDGDGKVTLKLTFDEVCEYDD</sequence>
<dbReference type="EMBL" id="HBGB01014256">
    <property type="protein sequence ID" value="CAD9053143.1"/>
    <property type="molecule type" value="Transcribed_RNA"/>
</dbReference>
<name>A0A7S1JSY9_9ALVE</name>
<dbReference type="Gene3D" id="2.30.30.140">
    <property type="match status" value="1"/>
</dbReference>
<reference evidence="1" key="1">
    <citation type="submission" date="2021-01" db="EMBL/GenBank/DDBJ databases">
        <authorList>
            <person name="Corre E."/>
            <person name="Pelletier E."/>
            <person name="Niang G."/>
            <person name="Scheremetjew M."/>
            <person name="Finn R."/>
            <person name="Kale V."/>
            <person name="Holt S."/>
            <person name="Cochrane G."/>
            <person name="Meng A."/>
            <person name="Brown T."/>
            <person name="Cohen L."/>
        </authorList>
    </citation>
    <scope>NUCLEOTIDE SEQUENCE</scope>
    <source>
        <strain evidence="1">CCMP3346</strain>
    </source>
</reference>
<gene>
    <name evidence="1" type="ORF">VBRA1451_LOCUS8205</name>
</gene>
<dbReference type="AlphaFoldDB" id="A0A7S1JSY9"/>
<proteinExistence type="predicted"/>
<organism evidence="1">
    <name type="scientific">Vitrella brassicaformis</name>
    <dbReference type="NCBI Taxonomy" id="1169539"/>
    <lineage>
        <taxon>Eukaryota</taxon>
        <taxon>Sar</taxon>
        <taxon>Alveolata</taxon>
        <taxon>Colpodellida</taxon>
        <taxon>Vitrellaceae</taxon>
        <taxon>Vitrella</taxon>
    </lineage>
</organism>
<evidence type="ECO:0000313" key="1">
    <source>
        <dbReference type="EMBL" id="CAD9053143.1"/>
    </source>
</evidence>
<accession>A0A7S1JSY9</accession>
<protein>
    <submittedName>
        <fullName evidence="1">Uncharacterized protein</fullName>
    </submittedName>
</protein>